<protein>
    <submittedName>
        <fullName evidence="2">Tripartite tricarboxylate transporter substrate binding protein</fullName>
    </submittedName>
</protein>
<dbReference type="PROSITE" id="PS51318">
    <property type="entry name" value="TAT"/>
    <property type="match status" value="1"/>
</dbReference>
<dbReference type="PANTHER" id="PTHR42928:SF5">
    <property type="entry name" value="BLR1237 PROTEIN"/>
    <property type="match status" value="1"/>
</dbReference>
<keyword evidence="3" id="KW-1185">Reference proteome</keyword>
<accession>A0A7G5EE82</accession>
<dbReference type="RefSeq" id="WP_182326727.1">
    <property type="nucleotide sequence ID" value="NZ_CP058554.1"/>
</dbReference>
<reference evidence="2 3" key="1">
    <citation type="journal article" date="2020" name="G3 (Bethesda)">
        <title>CeMbio - The Caenorhabditis elegans Microbiome Resource.</title>
        <authorList>
            <person name="Dirksen P."/>
            <person name="Assie A."/>
            <person name="Zimmermann J."/>
            <person name="Zhang F."/>
            <person name="Tietje A.M."/>
            <person name="Marsh S.A."/>
            <person name="Felix M.A."/>
            <person name="Shapira M."/>
            <person name="Kaleta C."/>
            <person name="Schulenburg H."/>
            <person name="Samuel B."/>
        </authorList>
    </citation>
    <scope>NUCLEOTIDE SEQUENCE [LARGE SCALE GENOMIC DNA]</scope>
    <source>
        <strain evidence="2 3">BIGb0172</strain>
    </source>
</reference>
<dbReference type="AlphaFoldDB" id="A0A7G5EE82"/>
<dbReference type="SUPFAM" id="SSF53850">
    <property type="entry name" value="Periplasmic binding protein-like II"/>
    <property type="match status" value="1"/>
</dbReference>
<dbReference type="EMBL" id="CP058554">
    <property type="protein sequence ID" value="QMV72307.1"/>
    <property type="molecule type" value="Genomic_DNA"/>
</dbReference>
<name>A0A7G5EE82_9BURK</name>
<organism evidence="2 3">
    <name type="scientific">Comamonas piscis</name>
    <dbReference type="NCBI Taxonomy" id="1562974"/>
    <lineage>
        <taxon>Bacteria</taxon>
        <taxon>Pseudomonadati</taxon>
        <taxon>Pseudomonadota</taxon>
        <taxon>Betaproteobacteria</taxon>
        <taxon>Burkholderiales</taxon>
        <taxon>Comamonadaceae</taxon>
        <taxon>Comamonas</taxon>
    </lineage>
</organism>
<gene>
    <name evidence="2" type="ORF">HS961_05400</name>
</gene>
<evidence type="ECO:0000313" key="2">
    <source>
        <dbReference type="EMBL" id="QMV72307.1"/>
    </source>
</evidence>
<dbReference type="CDD" id="cd07012">
    <property type="entry name" value="PBP2_Bug_TTT"/>
    <property type="match status" value="1"/>
</dbReference>
<sequence>MDMIERRHFLTTLAAAAGAASVPQWAQAQTAYPNKPVRVIVPFAAGGTTDVVARLVMQKMGELMKGTFVIDNRGGANGMIGTGEVARAQADGYTLLFNTAGAQTLSPVIYKAPYEAAASFAPVAKVCSVGFIIIARKDLPANSLQELIALAQNKDKPLTASSGSAIINLITEQFKHVIKAPQIINAQYKGTSPQMQAVVSGEVDFSFDSFAAVEMIKAGKVKALAVVLPQRAASFPDVPTLVELGIKDMEFSSWAGLLAPKGTPKEIVAALSQNIDKVMQMPDVLAKLKQYDYIPVKTTPEVFAQQIQAETDRWKQVVKETGFKIE</sequence>
<dbReference type="InterPro" id="IPR042100">
    <property type="entry name" value="Bug_dom1"/>
</dbReference>
<comment type="similarity">
    <text evidence="1">Belongs to the UPF0065 (bug) family.</text>
</comment>
<evidence type="ECO:0000256" key="1">
    <source>
        <dbReference type="ARBA" id="ARBA00006987"/>
    </source>
</evidence>
<evidence type="ECO:0000313" key="3">
    <source>
        <dbReference type="Proteomes" id="UP000515240"/>
    </source>
</evidence>
<dbReference type="Pfam" id="PF03401">
    <property type="entry name" value="TctC"/>
    <property type="match status" value="1"/>
</dbReference>
<proteinExistence type="inferred from homology"/>
<dbReference type="Gene3D" id="3.40.190.150">
    <property type="entry name" value="Bordetella uptake gene, domain 1"/>
    <property type="match status" value="1"/>
</dbReference>
<dbReference type="PANTHER" id="PTHR42928">
    <property type="entry name" value="TRICARBOXYLATE-BINDING PROTEIN"/>
    <property type="match status" value="1"/>
</dbReference>
<dbReference type="KEGG" id="cpis:HS961_05400"/>
<dbReference type="InterPro" id="IPR005064">
    <property type="entry name" value="BUG"/>
</dbReference>
<dbReference type="InterPro" id="IPR006311">
    <property type="entry name" value="TAT_signal"/>
</dbReference>
<dbReference type="PIRSF" id="PIRSF017082">
    <property type="entry name" value="YflP"/>
    <property type="match status" value="1"/>
</dbReference>
<dbReference type="InterPro" id="IPR019546">
    <property type="entry name" value="TAT_signal_bac_arc"/>
</dbReference>
<dbReference type="NCBIfam" id="TIGR01409">
    <property type="entry name" value="TAT_signal_seq"/>
    <property type="match status" value="1"/>
</dbReference>
<dbReference type="Gene3D" id="3.40.190.10">
    <property type="entry name" value="Periplasmic binding protein-like II"/>
    <property type="match status" value="1"/>
</dbReference>
<dbReference type="Proteomes" id="UP000515240">
    <property type="component" value="Chromosome"/>
</dbReference>